<sequence>MNIIPYAFGIIPVANNYHTPTNDFLTVHTRINRPPNDTYADRRDDASLCASSPSMRYTLPNITYSKLSARLPSCSRGLYSPASGQPSSRNVVARTKRNLSPNSIGYNQEFISNIKSILKDSDSQCKRETRSNFLPSGSMSLTLNMSSNKTPAMPTKYLQLEYCIRFILSFYYFDIFTLKLYLLQVIKLSV</sequence>
<reference evidence="1" key="2">
    <citation type="submission" date="2020-05" db="UniProtKB">
        <authorList>
            <consortium name="EnsemblMetazoa"/>
        </authorList>
    </citation>
    <scope>IDENTIFICATION</scope>
    <source>
        <strain evidence="1">IAEA</strain>
    </source>
</reference>
<dbReference type="EMBL" id="JXJN01021562">
    <property type="status" value="NOT_ANNOTATED_CDS"/>
    <property type="molecule type" value="Genomic_DNA"/>
</dbReference>
<organism evidence="1 2">
    <name type="scientific">Glossina palpalis gambiensis</name>
    <dbReference type="NCBI Taxonomy" id="67801"/>
    <lineage>
        <taxon>Eukaryota</taxon>
        <taxon>Metazoa</taxon>
        <taxon>Ecdysozoa</taxon>
        <taxon>Arthropoda</taxon>
        <taxon>Hexapoda</taxon>
        <taxon>Insecta</taxon>
        <taxon>Pterygota</taxon>
        <taxon>Neoptera</taxon>
        <taxon>Endopterygota</taxon>
        <taxon>Diptera</taxon>
        <taxon>Brachycera</taxon>
        <taxon>Muscomorpha</taxon>
        <taxon>Hippoboscoidea</taxon>
        <taxon>Glossinidae</taxon>
        <taxon>Glossina</taxon>
    </lineage>
</organism>
<reference evidence="2" key="1">
    <citation type="submission" date="2015-01" db="EMBL/GenBank/DDBJ databases">
        <authorList>
            <person name="Aksoy S."/>
            <person name="Warren W."/>
            <person name="Wilson R.K."/>
        </authorList>
    </citation>
    <scope>NUCLEOTIDE SEQUENCE [LARGE SCALE GENOMIC DNA]</scope>
    <source>
        <strain evidence="2">IAEA</strain>
    </source>
</reference>
<accession>A0A1B0BW05</accession>
<dbReference type="AlphaFoldDB" id="A0A1B0BW05"/>
<keyword evidence="2" id="KW-1185">Reference proteome</keyword>
<dbReference type="Proteomes" id="UP000092460">
    <property type="component" value="Unassembled WGS sequence"/>
</dbReference>
<dbReference type="EnsemblMetazoa" id="GPPI042266-RA">
    <property type="protein sequence ID" value="GPPI042266-PA"/>
    <property type="gene ID" value="GPPI042266"/>
</dbReference>
<dbReference type="VEuPathDB" id="VectorBase:GPPI042266"/>
<protein>
    <submittedName>
        <fullName evidence="1">Uncharacterized protein</fullName>
    </submittedName>
</protein>
<proteinExistence type="predicted"/>
<evidence type="ECO:0000313" key="2">
    <source>
        <dbReference type="Proteomes" id="UP000092460"/>
    </source>
</evidence>
<evidence type="ECO:0000313" key="1">
    <source>
        <dbReference type="EnsemblMetazoa" id="GPPI042266-PA"/>
    </source>
</evidence>
<name>A0A1B0BW05_9MUSC</name>